<name>A0ABR4C4G3_9HELO</name>
<feature type="region of interest" description="Disordered" evidence="1">
    <location>
        <begin position="67"/>
        <end position="116"/>
    </location>
</feature>
<feature type="compositionally biased region" description="Basic and acidic residues" evidence="1">
    <location>
        <begin position="221"/>
        <end position="231"/>
    </location>
</feature>
<feature type="region of interest" description="Disordered" evidence="1">
    <location>
        <begin position="177"/>
        <end position="308"/>
    </location>
</feature>
<dbReference type="Proteomes" id="UP001595075">
    <property type="component" value="Unassembled WGS sequence"/>
</dbReference>
<accession>A0ABR4C4G3</accession>
<feature type="compositionally biased region" description="Low complexity" evidence="1">
    <location>
        <begin position="770"/>
        <end position="779"/>
    </location>
</feature>
<feature type="region of interest" description="Disordered" evidence="1">
    <location>
        <begin position="548"/>
        <end position="570"/>
    </location>
</feature>
<feature type="compositionally biased region" description="Basic and acidic residues" evidence="1">
    <location>
        <begin position="366"/>
        <end position="388"/>
    </location>
</feature>
<feature type="compositionally biased region" description="Low complexity" evidence="1">
    <location>
        <begin position="262"/>
        <end position="284"/>
    </location>
</feature>
<feature type="compositionally biased region" description="Polar residues" evidence="1">
    <location>
        <begin position="641"/>
        <end position="655"/>
    </location>
</feature>
<sequence length="1154" mass="126927">MASIPPPIGIRAASHDKGHPGDAPSTRPRASSERDMRTSMSNQRPDENCSPANFSRACEGMLKTTTETGDIGMFSIKPSRVPQSLGTPRRPGPGYNPEIGHQKPRQTFQPYGVPVVDDRRRLPSYARDAASEVISMYESASQKSASRVFDEPDYRSYSMTQTSYSSYTLSNHRSYNSLRSQADPNTQVQRPRSPFAYPARLKRPGFRPSSPALTDGGIVDYSRRAEIERIHPGGGSHSTSSPSSLYAHRRRPHQSLRPEGNRSTPSLLSQSSPPRRSSSPLVSRNHGSSSHDWARRPGPASVNTSPARSTFSLASTVNLYTSAQPPSTTTTPGKVPPSPRYYDYTEDFEMQVYSESAAVDPPPPFRIDRTIPEDRPVSSDRPLTKDGPDSGYDSFQVPSLERSNSLRFRNDRKAAQNIPNTKEEPLAVESTETGTEPKSSVDHGNLPQDRRSIRLSRLGYGAQQLGSHVDEAFGNFPSSALEITNINELEHGTAKASRGIDLLSETLENGKELPSARSSYSVITSIPKFPSPPYEADTPQSITAVKTAPNIDSVPPSLTSSGSEDSVKNLSVPRHPSLMKEHQGIDTSHIDILKSLPEIVKSKRTSASNLYGLVAIEPVEHIDATESLNRKQSTQDDHHPGQSSVRRTPMTSPTVPSVFKLRKTDPEQFSSSPMPLYNRRKATDGQTVPQIKPLNRSQYHGSRRVDLGKLDQEGSNIPNFSHQIPKKEMARSESPMLAPKPISPARQLKLKNSVPQLMKALPPLPPEPSSRPGSPTSSPEAEEVELPCDFSPIDRNMGTSNISNRVKPEMPIKVVSPNLQKSVKIDEKEEIKVAEVFPTTVAAGRILTSSGDTEISLPPPRMKLKMKSSLSQRPTSPPESRPWNLTENYPWSSQTPSIRLPSVVPDLPAPISKPPRFKLKITRASNSTQGTVRVYRDSADSKPMAGLHLRNPKDLFAPSTGIDNIFRHVSRHLHSRRASLASSYASHNDGKLPSSLISNSPSAAYPSTTHPSFTQLPFVPANPLNNSDTPSVFSDDSSHINGNHHLHLRGRISNLKAKIAAPYTNKAGTQSHDDITWRDRQGADASIPAAARSIPDLHSTRQSADSLRPMHRWVEKVRRQKLKTKVQVRGWLREAKSVIVTRVRTRSTAGEGEN</sequence>
<feature type="region of interest" description="Disordered" evidence="1">
    <location>
        <begin position="983"/>
        <end position="1009"/>
    </location>
</feature>
<feature type="region of interest" description="Disordered" evidence="1">
    <location>
        <begin position="1"/>
        <end position="54"/>
    </location>
</feature>
<gene>
    <name evidence="2" type="ORF">VTL71DRAFT_3945</name>
</gene>
<protein>
    <submittedName>
        <fullName evidence="2">Uncharacterized protein</fullName>
    </submittedName>
</protein>
<evidence type="ECO:0000256" key="1">
    <source>
        <dbReference type="SAM" id="MobiDB-lite"/>
    </source>
</evidence>
<comment type="caution">
    <text evidence="2">The sequence shown here is derived from an EMBL/GenBank/DDBJ whole genome shotgun (WGS) entry which is preliminary data.</text>
</comment>
<dbReference type="EMBL" id="JAZHXI010000013">
    <property type="protein sequence ID" value="KAL2064805.1"/>
    <property type="molecule type" value="Genomic_DNA"/>
</dbReference>
<feature type="region of interest" description="Disordered" evidence="1">
    <location>
        <begin position="355"/>
        <end position="448"/>
    </location>
</feature>
<proteinExistence type="predicted"/>
<feature type="region of interest" description="Disordered" evidence="1">
    <location>
        <begin position="758"/>
        <end position="804"/>
    </location>
</feature>
<feature type="compositionally biased region" description="Polar residues" evidence="1">
    <location>
        <begin position="995"/>
        <end position="1009"/>
    </location>
</feature>
<evidence type="ECO:0000313" key="2">
    <source>
        <dbReference type="EMBL" id="KAL2064805.1"/>
    </source>
</evidence>
<feature type="region of interest" description="Disordered" evidence="1">
    <location>
        <begin position="321"/>
        <end position="342"/>
    </location>
</feature>
<reference evidence="2 3" key="1">
    <citation type="journal article" date="2024" name="Commun. Biol.">
        <title>Comparative genomic analysis of thermophilic fungi reveals convergent evolutionary adaptations and gene losses.</title>
        <authorList>
            <person name="Steindorff A.S."/>
            <person name="Aguilar-Pontes M.V."/>
            <person name="Robinson A.J."/>
            <person name="Andreopoulos B."/>
            <person name="LaButti K."/>
            <person name="Kuo A."/>
            <person name="Mondo S."/>
            <person name="Riley R."/>
            <person name="Otillar R."/>
            <person name="Haridas S."/>
            <person name="Lipzen A."/>
            <person name="Grimwood J."/>
            <person name="Schmutz J."/>
            <person name="Clum A."/>
            <person name="Reid I.D."/>
            <person name="Moisan M.C."/>
            <person name="Butler G."/>
            <person name="Nguyen T.T.M."/>
            <person name="Dewar K."/>
            <person name="Conant G."/>
            <person name="Drula E."/>
            <person name="Henrissat B."/>
            <person name="Hansel C."/>
            <person name="Singer S."/>
            <person name="Hutchinson M.I."/>
            <person name="de Vries R.P."/>
            <person name="Natvig D.O."/>
            <person name="Powell A.J."/>
            <person name="Tsang A."/>
            <person name="Grigoriev I.V."/>
        </authorList>
    </citation>
    <scope>NUCLEOTIDE SEQUENCE [LARGE SCALE GENOMIC DNA]</scope>
    <source>
        <strain evidence="2 3">CBS 494.80</strain>
    </source>
</reference>
<feature type="region of interest" description="Disordered" evidence="1">
    <location>
        <begin position="627"/>
        <end position="690"/>
    </location>
</feature>
<feature type="compositionally biased region" description="Polar residues" evidence="1">
    <location>
        <begin position="177"/>
        <end position="190"/>
    </location>
</feature>
<keyword evidence="3" id="KW-1185">Reference proteome</keyword>
<organism evidence="2 3">
    <name type="scientific">Oculimacula yallundae</name>
    <dbReference type="NCBI Taxonomy" id="86028"/>
    <lineage>
        <taxon>Eukaryota</taxon>
        <taxon>Fungi</taxon>
        <taxon>Dikarya</taxon>
        <taxon>Ascomycota</taxon>
        <taxon>Pezizomycotina</taxon>
        <taxon>Leotiomycetes</taxon>
        <taxon>Helotiales</taxon>
        <taxon>Ploettnerulaceae</taxon>
        <taxon>Oculimacula</taxon>
    </lineage>
</organism>
<evidence type="ECO:0000313" key="3">
    <source>
        <dbReference type="Proteomes" id="UP001595075"/>
    </source>
</evidence>